<dbReference type="AlphaFoldDB" id="F0WZQ9"/>
<reference evidence="1" key="1">
    <citation type="journal article" date="2011" name="PLoS Biol.">
        <title>Gene gain and loss during evolution of obligate parasitism in the white rust pathogen of Arabidopsis thaliana.</title>
        <authorList>
            <person name="Kemen E."/>
            <person name="Gardiner A."/>
            <person name="Schultz-Larsen T."/>
            <person name="Kemen A.C."/>
            <person name="Balmuth A.L."/>
            <person name="Robert-Seilaniantz A."/>
            <person name="Bailey K."/>
            <person name="Holub E."/>
            <person name="Studholme D.J."/>
            <person name="Maclean D."/>
            <person name="Jones J.D."/>
        </authorList>
    </citation>
    <scope>NUCLEOTIDE SEQUENCE</scope>
</reference>
<dbReference type="HOGENOM" id="CLU_2836554_0_0_1"/>
<name>F0WZQ9_9STRA</name>
<protein>
    <submittedName>
        <fullName evidence="1">AlNc14C439G11650 protein</fullName>
    </submittedName>
</protein>
<gene>
    <name evidence="1" type="primary">AlNc14C439G11650</name>
    <name evidence="1" type="ORF">ALNC14_131300</name>
</gene>
<accession>F0WZQ9</accession>
<reference evidence="1" key="2">
    <citation type="submission" date="2011-02" db="EMBL/GenBank/DDBJ databases">
        <authorList>
            <person name="MacLean D."/>
        </authorList>
    </citation>
    <scope>NUCLEOTIDE SEQUENCE</scope>
</reference>
<dbReference type="EMBL" id="FR824482">
    <property type="protein sequence ID" value="CCA26986.1"/>
    <property type="molecule type" value="Genomic_DNA"/>
</dbReference>
<evidence type="ECO:0000313" key="1">
    <source>
        <dbReference type="EMBL" id="CCA26986.1"/>
    </source>
</evidence>
<organism evidence="1">
    <name type="scientific">Albugo laibachii Nc14</name>
    <dbReference type="NCBI Taxonomy" id="890382"/>
    <lineage>
        <taxon>Eukaryota</taxon>
        <taxon>Sar</taxon>
        <taxon>Stramenopiles</taxon>
        <taxon>Oomycota</taxon>
        <taxon>Peronosporomycetes</taxon>
        <taxon>Albuginales</taxon>
        <taxon>Albuginaceae</taxon>
        <taxon>Albugo</taxon>
    </lineage>
</organism>
<sequence>MFALWGRCTKGSYHDTPSCGYNAKGRFILNIYKPGSDVDSSTTLSYAYLDQICTWGPSLRLGSAGL</sequence>
<proteinExistence type="predicted"/>